<dbReference type="PROSITE" id="PS51635">
    <property type="entry name" value="PNPLA"/>
    <property type="match status" value="1"/>
</dbReference>
<dbReference type="SUPFAM" id="SSF52151">
    <property type="entry name" value="FabD/lysophospholipase-like"/>
    <property type="match status" value="1"/>
</dbReference>
<evidence type="ECO:0000259" key="3">
    <source>
        <dbReference type="PROSITE" id="PS51635"/>
    </source>
</evidence>
<dbReference type="Pfam" id="PF01734">
    <property type="entry name" value="Patatin"/>
    <property type="match status" value="1"/>
</dbReference>
<keyword evidence="1 2" id="KW-0443">Lipid metabolism</keyword>
<dbReference type="GO" id="GO:0016042">
    <property type="term" value="P:lipid catabolic process"/>
    <property type="evidence" value="ECO:0007669"/>
    <property type="project" value="UniProtKB-UniRule"/>
</dbReference>
<keyword evidence="2" id="KW-0378">Hydrolase</keyword>
<dbReference type="Proteomes" id="UP000176863">
    <property type="component" value="Unassembled WGS sequence"/>
</dbReference>
<evidence type="ECO:0000256" key="1">
    <source>
        <dbReference type="ARBA" id="ARBA00023098"/>
    </source>
</evidence>
<organism evidence="4 5">
    <name type="scientific">Candidatus Kaiserbacteria bacterium RIFCSPHIGHO2_01_FULL_53_29</name>
    <dbReference type="NCBI Taxonomy" id="1798480"/>
    <lineage>
        <taxon>Bacteria</taxon>
        <taxon>Candidatus Kaiseribacteriota</taxon>
    </lineage>
</organism>
<dbReference type="InterPro" id="IPR016035">
    <property type="entry name" value="Acyl_Trfase/lysoPLipase"/>
</dbReference>
<sequence>MSQENKTAIISIGGGMRSAYGAGFLYALKTMLGIPHADIIVASSGGTGNALYFITGQSEAAEHVWGELLPTPRFISWTRRPIMDIDYLVDDVLKNRFPLRTDLLAESKTEYFVPLLDVKTGEVRYVGREDGVDPYELLRASKSMPFFFGKAVSLLGHSYMDGGIALTAHDMVEYAIQKGAKRILVIDNRTRLTFGKRLILLIYERLLATRATQKAIRHWTAHHGKAPRVGDAQCVVIHPELPIWPATKNPRKIRAIFQMGIADALARAQELRTLFA</sequence>
<comment type="caution">
    <text evidence="4">The sequence shown here is derived from an EMBL/GenBank/DDBJ whole genome shotgun (WGS) entry which is preliminary data.</text>
</comment>
<dbReference type="GO" id="GO:0016787">
    <property type="term" value="F:hydrolase activity"/>
    <property type="evidence" value="ECO:0007669"/>
    <property type="project" value="UniProtKB-UniRule"/>
</dbReference>
<feature type="domain" description="PNPLA" evidence="3">
    <location>
        <begin position="9"/>
        <end position="176"/>
    </location>
</feature>
<feature type="active site" description="Proton acceptor" evidence="2">
    <location>
        <position position="161"/>
    </location>
</feature>
<dbReference type="InterPro" id="IPR002641">
    <property type="entry name" value="PNPLA_dom"/>
</dbReference>
<evidence type="ECO:0000313" key="4">
    <source>
        <dbReference type="EMBL" id="OGG54246.1"/>
    </source>
</evidence>
<dbReference type="STRING" id="1798480.A2851_01095"/>
<evidence type="ECO:0000256" key="2">
    <source>
        <dbReference type="PROSITE-ProRule" id="PRU01161"/>
    </source>
</evidence>
<feature type="active site" description="Nucleophile" evidence="2">
    <location>
        <position position="44"/>
    </location>
</feature>
<reference evidence="4 5" key="1">
    <citation type="journal article" date="2016" name="Nat. Commun.">
        <title>Thousands of microbial genomes shed light on interconnected biogeochemical processes in an aquifer system.</title>
        <authorList>
            <person name="Anantharaman K."/>
            <person name="Brown C.T."/>
            <person name="Hug L.A."/>
            <person name="Sharon I."/>
            <person name="Castelle C.J."/>
            <person name="Probst A.J."/>
            <person name="Thomas B.C."/>
            <person name="Singh A."/>
            <person name="Wilkins M.J."/>
            <person name="Karaoz U."/>
            <person name="Brodie E.L."/>
            <person name="Williams K.H."/>
            <person name="Hubbard S.S."/>
            <person name="Banfield J.F."/>
        </authorList>
    </citation>
    <scope>NUCLEOTIDE SEQUENCE [LARGE SCALE GENOMIC DNA]</scope>
</reference>
<gene>
    <name evidence="4" type="ORF">A2851_01095</name>
</gene>
<accession>A0A1F6CYJ8</accession>
<protein>
    <recommendedName>
        <fullName evidence="3">PNPLA domain-containing protein</fullName>
    </recommendedName>
</protein>
<feature type="short sequence motif" description="DGA/G" evidence="2">
    <location>
        <begin position="161"/>
        <end position="163"/>
    </location>
</feature>
<evidence type="ECO:0000313" key="5">
    <source>
        <dbReference type="Proteomes" id="UP000176863"/>
    </source>
</evidence>
<dbReference type="AlphaFoldDB" id="A0A1F6CYJ8"/>
<name>A0A1F6CYJ8_9BACT</name>
<keyword evidence="2" id="KW-0442">Lipid degradation</keyword>
<proteinExistence type="predicted"/>
<comment type="caution">
    <text evidence="2">Lacks conserved residue(s) required for the propagation of feature annotation.</text>
</comment>
<dbReference type="Gene3D" id="3.40.1090.10">
    <property type="entry name" value="Cytosolic phospholipase A2 catalytic domain"/>
    <property type="match status" value="2"/>
</dbReference>
<dbReference type="EMBL" id="MFKT01000001">
    <property type="protein sequence ID" value="OGG54246.1"/>
    <property type="molecule type" value="Genomic_DNA"/>
</dbReference>